<dbReference type="Gene3D" id="1.10.260.100">
    <property type="match status" value="1"/>
</dbReference>
<proteinExistence type="predicted"/>
<evidence type="ECO:0000313" key="4">
    <source>
        <dbReference type="EMBL" id="QQP34744.1"/>
    </source>
</evidence>
<evidence type="ECO:0000313" key="5">
    <source>
        <dbReference type="Proteomes" id="UP000595437"/>
    </source>
</evidence>
<dbReference type="PANTHER" id="PTHR22904:SF523">
    <property type="entry name" value="STRESS-INDUCED-PHOSPHOPROTEIN 1"/>
    <property type="match status" value="1"/>
</dbReference>
<keyword evidence="5" id="KW-1185">Reference proteome</keyword>
<dbReference type="FunFam" id="1.25.40.10:FF:000027">
    <property type="entry name" value="stress-induced-phosphoprotein 1 isoform X1"/>
    <property type="match status" value="1"/>
</dbReference>
<feature type="repeat" description="TPR" evidence="3">
    <location>
        <begin position="53"/>
        <end position="86"/>
    </location>
</feature>
<name>A0A7T8GMX7_CALRO</name>
<feature type="repeat" description="TPR" evidence="3">
    <location>
        <begin position="19"/>
        <end position="52"/>
    </location>
</feature>
<dbReference type="OrthoDB" id="2423701at2759"/>
<dbReference type="Pfam" id="PF00515">
    <property type="entry name" value="TPR_1"/>
    <property type="match status" value="1"/>
</dbReference>
<dbReference type="Pfam" id="PF13414">
    <property type="entry name" value="TPR_11"/>
    <property type="match status" value="1"/>
</dbReference>
<keyword evidence="2 3" id="KW-0802">TPR repeat</keyword>
<sequence length="200" mass="22374">VEAAIKKETEAAYKNPELAEEEKNKGNELFKKGDFSGAIKHYSEAIKRNPEEPKIYSNRAACYTKLMSFDLALKDTEKAISLYPTFVKGYLRKANALNGMSKTAEALSTYEKALEIDPNCGEAIEGYKHCMGAMSTDPEERRKLAMNDPEVQRILSDPAMRMILDKCSPIPHPSKSISKPEIAQKFMKLKESGLISVGYK</sequence>
<dbReference type="EMBL" id="CP045906">
    <property type="protein sequence ID" value="QQP34744.1"/>
    <property type="molecule type" value="Genomic_DNA"/>
</dbReference>
<evidence type="ECO:0000256" key="2">
    <source>
        <dbReference type="ARBA" id="ARBA00022803"/>
    </source>
</evidence>
<dbReference type="Gene3D" id="1.25.40.10">
    <property type="entry name" value="Tetratricopeptide repeat domain"/>
    <property type="match status" value="1"/>
</dbReference>
<organism evidence="4 5">
    <name type="scientific">Caligus rogercresseyi</name>
    <name type="common">Sea louse</name>
    <dbReference type="NCBI Taxonomy" id="217165"/>
    <lineage>
        <taxon>Eukaryota</taxon>
        <taxon>Metazoa</taxon>
        <taxon>Ecdysozoa</taxon>
        <taxon>Arthropoda</taxon>
        <taxon>Crustacea</taxon>
        <taxon>Multicrustacea</taxon>
        <taxon>Hexanauplia</taxon>
        <taxon>Copepoda</taxon>
        <taxon>Siphonostomatoida</taxon>
        <taxon>Caligidae</taxon>
        <taxon>Caligus</taxon>
    </lineage>
</organism>
<dbReference type="Proteomes" id="UP000595437">
    <property type="component" value="Chromosome 17"/>
</dbReference>
<dbReference type="PROSITE" id="PS50005">
    <property type="entry name" value="TPR"/>
    <property type="match status" value="3"/>
</dbReference>
<dbReference type="InterPro" id="IPR019734">
    <property type="entry name" value="TPR_rpt"/>
</dbReference>
<evidence type="ECO:0000256" key="1">
    <source>
        <dbReference type="ARBA" id="ARBA00022737"/>
    </source>
</evidence>
<evidence type="ECO:0000256" key="3">
    <source>
        <dbReference type="PROSITE-ProRule" id="PRU00339"/>
    </source>
</evidence>
<protein>
    <recommendedName>
        <fullName evidence="6">Stress-induced-phosphoprotein 1</fullName>
    </recommendedName>
</protein>
<reference evidence="5" key="1">
    <citation type="submission" date="2021-01" db="EMBL/GenBank/DDBJ databases">
        <title>Caligus Genome Assembly.</title>
        <authorList>
            <person name="Gallardo-Escarate C."/>
        </authorList>
    </citation>
    <scope>NUCLEOTIDE SEQUENCE [LARGE SCALE GENOMIC DNA]</scope>
</reference>
<feature type="repeat" description="TPR" evidence="3">
    <location>
        <begin position="87"/>
        <end position="120"/>
    </location>
</feature>
<dbReference type="InterPro" id="IPR011990">
    <property type="entry name" value="TPR-like_helical_dom_sf"/>
</dbReference>
<dbReference type="GO" id="GO:0051879">
    <property type="term" value="F:Hsp90 protein binding"/>
    <property type="evidence" value="ECO:0007669"/>
    <property type="project" value="TreeGrafter"/>
</dbReference>
<dbReference type="AlphaFoldDB" id="A0A7T8GMX7"/>
<gene>
    <name evidence="4" type="ORF">FKW44_022733</name>
</gene>
<keyword evidence="1" id="KW-0677">Repeat</keyword>
<dbReference type="PANTHER" id="PTHR22904">
    <property type="entry name" value="TPR REPEAT CONTAINING PROTEIN"/>
    <property type="match status" value="1"/>
</dbReference>
<evidence type="ECO:0008006" key="6">
    <source>
        <dbReference type="Google" id="ProtNLM"/>
    </source>
</evidence>
<dbReference type="SMART" id="SM00028">
    <property type="entry name" value="TPR"/>
    <property type="match status" value="3"/>
</dbReference>
<feature type="non-terminal residue" evidence="4">
    <location>
        <position position="1"/>
    </location>
</feature>
<dbReference type="SUPFAM" id="SSF48452">
    <property type="entry name" value="TPR-like"/>
    <property type="match status" value="1"/>
</dbReference>
<accession>A0A7T8GMX7</accession>